<name>A0A914BV93_9BILA</name>
<reference evidence="9" key="1">
    <citation type="submission" date="2022-11" db="UniProtKB">
        <authorList>
            <consortium name="WormBaseParasite"/>
        </authorList>
    </citation>
    <scope>IDENTIFICATION</scope>
</reference>
<keyword evidence="3" id="KW-0819">tRNA processing</keyword>
<evidence type="ECO:0000313" key="8">
    <source>
        <dbReference type="Proteomes" id="UP000887540"/>
    </source>
</evidence>
<evidence type="ECO:0000256" key="2">
    <source>
        <dbReference type="ARBA" id="ARBA00022679"/>
    </source>
</evidence>
<dbReference type="InterPro" id="IPR000905">
    <property type="entry name" value="Gcp-like_dom"/>
</dbReference>
<evidence type="ECO:0000256" key="3">
    <source>
        <dbReference type="ARBA" id="ARBA00022694"/>
    </source>
</evidence>
<accession>A0A914BV93</accession>
<sequence>MRSQLRKPYVVLGIESSCDDTAVAIISSDRKMLASRIYSDKIVQRRLGGISPLTSATVGRTVIDRLVDECLDESNIRLSDLDAIAVTTRPGLLLSLKAVLLGHDSNSSYESTCNRSSPS</sequence>
<dbReference type="GO" id="GO:0046872">
    <property type="term" value="F:metal ion binding"/>
    <property type="evidence" value="ECO:0007669"/>
    <property type="project" value="UniProtKB-KW"/>
</dbReference>
<dbReference type="GO" id="GO:0061711">
    <property type="term" value="F:tRNA N(6)-L-threonylcarbamoyladenine synthase activity"/>
    <property type="evidence" value="ECO:0007669"/>
    <property type="project" value="UniProtKB-EC"/>
</dbReference>
<dbReference type="Pfam" id="PF00814">
    <property type="entry name" value="TsaD"/>
    <property type="match status" value="1"/>
</dbReference>
<dbReference type="Proteomes" id="UP000887540">
    <property type="component" value="Unplaced"/>
</dbReference>
<protein>
    <recommendedName>
        <fullName evidence="1">N(6)-L-threonylcarbamoyladenine synthase</fullName>
        <ecNumber evidence="1">2.3.1.234</ecNumber>
    </recommendedName>
</protein>
<evidence type="ECO:0000256" key="4">
    <source>
        <dbReference type="ARBA" id="ARBA00022723"/>
    </source>
</evidence>
<dbReference type="GO" id="GO:0005739">
    <property type="term" value="C:mitochondrion"/>
    <property type="evidence" value="ECO:0007669"/>
    <property type="project" value="TreeGrafter"/>
</dbReference>
<dbReference type="GO" id="GO:0008033">
    <property type="term" value="P:tRNA processing"/>
    <property type="evidence" value="ECO:0007669"/>
    <property type="project" value="UniProtKB-KW"/>
</dbReference>
<proteinExistence type="predicted"/>
<keyword evidence="5" id="KW-0012">Acyltransferase</keyword>
<dbReference type="AlphaFoldDB" id="A0A914BV93"/>
<dbReference type="InterPro" id="IPR043129">
    <property type="entry name" value="ATPase_NBD"/>
</dbReference>
<evidence type="ECO:0000256" key="5">
    <source>
        <dbReference type="ARBA" id="ARBA00023315"/>
    </source>
</evidence>
<comment type="catalytic activity">
    <reaction evidence="6">
        <text>L-threonylcarbamoyladenylate + adenosine(37) in tRNA = N(6)-L-threonylcarbamoyladenosine(37) in tRNA + AMP + H(+)</text>
        <dbReference type="Rhea" id="RHEA:37059"/>
        <dbReference type="Rhea" id="RHEA-COMP:10162"/>
        <dbReference type="Rhea" id="RHEA-COMP:10163"/>
        <dbReference type="ChEBI" id="CHEBI:15378"/>
        <dbReference type="ChEBI" id="CHEBI:73682"/>
        <dbReference type="ChEBI" id="CHEBI:74411"/>
        <dbReference type="ChEBI" id="CHEBI:74418"/>
        <dbReference type="ChEBI" id="CHEBI:456215"/>
        <dbReference type="EC" id="2.3.1.234"/>
    </reaction>
</comment>
<dbReference type="EC" id="2.3.1.234" evidence="1"/>
<evidence type="ECO:0000259" key="7">
    <source>
        <dbReference type="Pfam" id="PF00814"/>
    </source>
</evidence>
<dbReference type="PANTHER" id="PTHR11735:SF6">
    <property type="entry name" value="TRNA N6-ADENOSINE THREONYLCARBAMOYLTRANSFERASE, MITOCHONDRIAL"/>
    <property type="match status" value="1"/>
</dbReference>
<dbReference type="PRINTS" id="PR00789">
    <property type="entry name" value="OSIALOPTASE"/>
</dbReference>
<evidence type="ECO:0000256" key="1">
    <source>
        <dbReference type="ARBA" id="ARBA00012156"/>
    </source>
</evidence>
<keyword evidence="4" id="KW-0479">Metal-binding</keyword>
<dbReference type="Gene3D" id="3.30.420.40">
    <property type="match status" value="1"/>
</dbReference>
<dbReference type="SUPFAM" id="SSF53067">
    <property type="entry name" value="Actin-like ATPase domain"/>
    <property type="match status" value="1"/>
</dbReference>
<dbReference type="InterPro" id="IPR017861">
    <property type="entry name" value="KAE1/TsaD"/>
</dbReference>
<dbReference type="PANTHER" id="PTHR11735">
    <property type="entry name" value="TRNA N6-ADENOSINE THREONYLCARBAMOYLTRANSFERASE"/>
    <property type="match status" value="1"/>
</dbReference>
<keyword evidence="2" id="KW-0808">Transferase</keyword>
<feature type="domain" description="Gcp-like" evidence="7">
    <location>
        <begin position="32"/>
        <end position="98"/>
    </location>
</feature>
<evidence type="ECO:0000313" key="9">
    <source>
        <dbReference type="WBParaSite" id="ACRNAN_Path_1086.g4146.t1"/>
    </source>
</evidence>
<keyword evidence="8" id="KW-1185">Reference proteome</keyword>
<organism evidence="8 9">
    <name type="scientific">Acrobeloides nanus</name>
    <dbReference type="NCBI Taxonomy" id="290746"/>
    <lineage>
        <taxon>Eukaryota</taxon>
        <taxon>Metazoa</taxon>
        <taxon>Ecdysozoa</taxon>
        <taxon>Nematoda</taxon>
        <taxon>Chromadorea</taxon>
        <taxon>Rhabditida</taxon>
        <taxon>Tylenchina</taxon>
        <taxon>Cephalobomorpha</taxon>
        <taxon>Cephaloboidea</taxon>
        <taxon>Cephalobidae</taxon>
        <taxon>Acrobeloides</taxon>
    </lineage>
</organism>
<evidence type="ECO:0000256" key="6">
    <source>
        <dbReference type="ARBA" id="ARBA00048117"/>
    </source>
</evidence>
<dbReference type="WBParaSite" id="ACRNAN_Path_1086.g4146.t1">
    <property type="protein sequence ID" value="ACRNAN_Path_1086.g4146.t1"/>
    <property type="gene ID" value="ACRNAN_Path_1086.g4146"/>
</dbReference>